<sequence length="102" mass="11826">MRGHLPEHFRQGRGQRTQYRARAIGPGRCGDHCDTGRQHLSVAAEYVRATVPPYFSRQRDQARIGREPEKARQVAAGRIQFEERCMCGQGERVRERRHPWSA</sequence>
<comment type="caution">
    <text evidence="1">The sequence shown here is derived from an EMBL/GenBank/DDBJ whole genome shotgun (WGS) entry which is preliminary data.</text>
</comment>
<evidence type="ECO:0000313" key="2">
    <source>
        <dbReference type="Proteomes" id="UP000248544"/>
    </source>
</evidence>
<organism evidence="1 2">
    <name type="scientific">Spongiactinospora gelatinilytica</name>
    <dbReference type="NCBI Taxonomy" id="2666298"/>
    <lineage>
        <taxon>Bacteria</taxon>
        <taxon>Bacillati</taxon>
        <taxon>Actinomycetota</taxon>
        <taxon>Actinomycetes</taxon>
        <taxon>Streptosporangiales</taxon>
        <taxon>Streptosporangiaceae</taxon>
        <taxon>Spongiactinospora</taxon>
    </lineage>
</organism>
<protein>
    <submittedName>
        <fullName evidence="1">Uncharacterized protein</fullName>
    </submittedName>
</protein>
<dbReference type="Proteomes" id="UP000248544">
    <property type="component" value="Unassembled WGS sequence"/>
</dbReference>
<evidence type="ECO:0000313" key="1">
    <source>
        <dbReference type="EMBL" id="PZG45034.1"/>
    </source>
</evidence>
<proteinExistence type="predicted"/>
<dbReference type="AlphaFoldDB" id="A0A2W2I338"/>
<name>A0A2W2I338_9ACTN</name>
<accession>A0A2W2I338</accession>
<gene>
    <name evidence="1" type="ORF">C1I98_16090</name>
</gene>
<keyword evidence="2" id="KW-1185">Reference proteome</keyword>
<dbReference type="EMBL" id="POUA01000112">
    <property type="protein sequence ID" value="PZG45034.1"/>
    <property type="molecule type" value="Genomic_DNA"/>
</dbReference>
<reference evidence="1 2" key="1">
    <citation type="submission" date="2018-01" db="EMBL/GenBank/DDBJ databases">
        <title>Draft genome sequence of Sphaerisporangium sp. 7K107.</title>
        <authorList>
            <person name="Sahin N."/>
            <person name="Saygin H."/>
            <person name="Ay H."/>
        </authorList>
    </citation>
    <scope>NUCLEOTIDE SEQUENCE [LARGE SCALE GENOMIC DNA]</scope>
    <source>
        <strain evidence="1 2">7K107</strain>
    </source>
</reference>